<evidence type="ECO:0000313" key="2">
    <source>
        <dbReference type="EMBL" id="MQX16607.1"/>
    </source>
</evidence>
<protein>
    <submittedName>
        <fullName evidence="2">TIM barrel protein</fullName>
    </submittedName>
</protein>
<dbReference type="InterPro" id="IPR036237">
    <property type="entry name" value="Xyl_isomerase-like_sf"/>
</dbReference>
<name>A0A6N7LFN1_SINTE</name>
<dbReference type="EMBL" id="WITC01000067">
    <property type="protein sequence ID" value="MQX16607.1"/>
    <property type="molecule type" value="Genomic_DNA"/>
</dbReference>
<keyword evidence="3" id="KW-1185">Reference proteome</keyword>
<dbReference type="InterPro" id="IPR013022">
    <property type="entry name" value="Xyl_isomerase-like_TIM-brl"/>
</dbReference>
<proteinExistence type="predicted"/>
<dbReference type="InterPro" id="IPR050312">
    <property type="entry name" value="IolE/XylAMocC-like"/>
</dbReference>
<dbReference type="SUPFAM" id="SSF51658">
    <property type="entry name" value="Xylose isomerase-like"/>
    <property type="match status" value="1"/>
</dbReference>
<dbReference type="PANTHER" id="PTHR12110">
    <property type="entry name" value="HYDROXYPYRUVATE ISOMERASE"/>
    <property type="match status" value="1"/>
</dbReference>
<dbReference type="Pfam" id="PF01261">
    <property type="entry name" value="AP_endonuc_2"/>
    <property type="match status" value="1"/>
</dbReference>
<comment type="caution">
    <text evidence="2">The sequence shown here is derived from an EMBL/GenBank/DDBJ whole genome shotgun (WGS) entry which is preliminary data.</text>
</comment>
<dbReference type="AlphaFoldDB" id="A0A6N7LFN1"/>
<reference evidence="2 3" key="1">
    <citation type="journal article" date="2013" name="Genome Biol.">
        <title>Comparative genomics of the core and accessory genomes of 48 Sinorhizobium strains comprising five genospecies.</title>
        <authorList>
            <person name="Sugawara M."/>
            <person name="Epstein B."/>
            <person name="Badgley B.D."/>
            <person name="Unno T."/>
            <person name="Xu L."/>
            <person name="Reese J."/>
            <person name="Gyaneshwar P."/>
            <person name="Denny R."/>
            <person name="Mudge J."/>
            <person name="Bharti A.K."/>
            <person name="Farmer A.D."/>
            <person name="May G.D."/>
            <person name="Woodward J.E."/>
            <person name="Medigue C."/>
            <person name="Vallenet D."/>
            <person name="Lajus A."/>
            <person name="Rouy Z."/>
            <person name="Martinez-Vaz B."/>
            <person name="Tiffin P."/>
            <person name="Young N.D."/>
            <person name="Sadowsky M.J."/>
        </authorList>
    </citation>
    <scope>NUCLEOTIDE SEQUENCE [LARGE SCALE GENOMIC DNA]</scope>
    <source>
        <strain evidence="2 3">USDA4894</strain>
    </source>
</reference>
<organism evidence="2 3">
    <name type="scientific">Sinorhizobium terangae</name>
    <dbReference type="NCBI Taxonomy" id="110322"/>
    <lineage>
        <taxon>Bacteria</taxon>
        <taxon>Pseudomonadati</taxon>
        <taxon>Pseudomonadota</taxon>
        <taxon>Alphaproteobacteria</taxon>
        <taxon>Hyphomicrobiales</taxon>
        <taxon>Rhizobiaceae</taxon>
        <taxon>Sinorhizobium/Ensifer group</taxon>
        <taxon>Sinorhizobium</taxon>
    </lineage>
</organism>
<gene>
    <name evidence="2" type="ORF">GHK62_18060</name>
</gene>
<dbReference type="Gene3D" id="3.20.20.150">
    <property type="entry name" value="Divalent-metal-dependent TIM barrel enzymes"/>
    <property type="match status" value="1"/>
</dbReference>
<dbReference type="OrthoDB" id="9787068at2"/>
<feature type="domain" description="Xylose isomerase-like TIM barrel" evidence="1">
    <location>
        <begin position="73"/>
        <end position="254"/>
    </location>
</feature>
<evidence type="ECO:0000313" key="3">
    <source>
        <dbReference type="Proteomes" id="UP000439983"/>
    </source>
</evidence>
<accession>A0A6N7LFN1</accession>
<evidence type="ECO:0000259" key="1">
    <source>
        <dbReference type="Pfam" id="PF01261"/>
    </source>
</evidence>
<dbReference type="RefSeq" id="WP_153440536.1">
    <property type="nucleotide sequence ID" value="NZ_JACIGA010000016.1"/>
</dbReference>
<dbReference type="PANTHER" id="PTHR12110:SF52">
    <property type="entry name" value="XYLOSE ISOMERASE"/>
    <property type="match status" value="1"/>
</dbReference>
<dbReference type="Proteomes" id="UP000439983">
    <property type="component" value="Unassembled WGS sequence"/>
</dbReference>
<sequence length="267" mass="29947">MITITDIAINHATIRKQADMTRFIELCVERDIKTISIWGDEVDRVGERTVLPVLQEIGLRVLGYNRLGPFEPKFLDRTRMELERAARFGADHVMVFTGGIPGGQRDLATLRRQHEDCIGKLRDEAASFGVTLALEPLHPMLFGDRTTLASLSRANDLCDALGEGVGIVIDVHHVWWDERLEAEVARAGAARRIVGFHVNDWLLPTKHLLRDRGMMGDGIIDLAAIERMVRRAGYGGPIEVEIFSDDWDSRAPETVLDIAIERCLAIF</sequence>